<reference evidence="2 3" key="1">
    <citation type="submission" date="2012-12" db="EMBL/GenBank/DDBJ databases">
        <title>The Genome Sequence of Bacillus cereus HuB4-4.</title>
        <authorList>
            <consortium name="The Broad Institute Genome Sequencing Platform"/>
            <consortium name="The Broad Institute Genome Sequencing Center for Infectious Disease"/>
            <person name="Feldgarden M."/>
            <person name="Van der Auwera G.A."/>
            <person name="Mahillon J."/>
            <person name="Duprez V."/>
            <person name="Timmery S."/>
            <person name="Mattelet C."/>
            <person name="Dierick K."/>
            <person name="Sun M."/>
            <person name="Yu Z."/>
            <person name="Zhu L."/>
            <person name="Hu X."/>
            <person name="Shank E.B."/>
            <person name="Swiecicka I."/>
            <person name="Hansen B.M."/>
            <person name="Andrup L."/>
            <person name="Walker B."/>
            <person name="Young S.K."/>
            <person name="Zeng Q."/>
            <person name="Gargeya S."/>
            <person name="Fitzgerald M."/>
            <person name="Haas B."/>
            <person name="Abouelleil A."/>
            <person name="Alvarado L."/>
            <person name="Arachchi H.M."/>
            <person name="Berlin A.M."/>
            <person name="Chapman S.B."/>
            <person name="Dewar J."/>
            <person name="Goldberg J."/>
            <person name="Griggs A."/>
            <person name="Gujja S."/>
            <person name="Hansen M."/>
            <person name="Howarth C."/>
            <person name="Imamovic A."/>
            <person name="Larimer J."/>
            <person name="McCowan C."/>
            <person name="Murphy C."/>
            <person name="Neiman D."/>
            <person name="Pearson M."/>
            <person name="Priest M."/>
            <person name="Roberts A."/>
            <person name="Saif S."/>
            <person name="Shea T."/>
            <person name="Sisk P."/>
            <person name="Sykes S."/>
            <person name="Wortman J."/>
            <person name="Nusbaum C."/>
            <person name="Birren B."/>
        </authorList>
    </citation>
    <scope>NUCLEOTIDE SEQUENCE [LARGE SCALE GENOMIC DNA]</scope>
    <source>
        <strain evidence="2 3">HuB4-4</strain>
    </source>
</reference>
<dbReference type="SUPFAM" id="SSF56672">
    <property type="entry name" value="DNA/RNA polymerases"/>
    <property type="match status" value="1"/>
</dbReference>
<dbReference type="InterPro" id="IPR030931">
    <property type="entry name" value="Group_II_RT_mat"/>
</dbReference>
<evidence type="ECO:0000313" key="2">
    <source>
        <dbReference type="EMBL" id="EOP89218.1"/>
    </source>
</evidence>
<dbReference type="InterPro" id="IPR003615">
    <property type="entry name" value="HNH_nuc"/>
</dbReference>
<dbReference type="Pfam" id="PF01844">
    <property type="entry name" value="HNH"/>
    <property type="match status" value="1"/>
</dbReference>
<dbReference type="GO" id="GO:0004519">
    <property type="term" value="F:endonuclease activity"/>
    <property type="evidence" value="ECO:0007669"/>
    <property type="project" value="InterPro"/>
</dbReference>
<comment type="caution">
    <text evidence="2">The sequence shown here is derived from an EMBL/GenBank/DDBJ whole genome shotgun (WGS) entry which is preliminary data.</text>
</comment>
<dbReference type="PROSITE" id="PS50878">
    <property type="entry name" value="RT_POL"/>
    <property type="match status" value="1"/>
</dbReference>
<dbReference type="InterPro" id="IPR013597">
    <property type="entry name" value="Mat_intron_G2"/>
</dbReference>
<dbReference type="AlphaFoldDB" id="A0A9W5QV65"/>
<dbReference type="InterPro" id="IPR043502">
    <property type="entry name" value="DNA/RNA_pol_sf"/>
</dbReference>
<feature type="domain" description="Reverse transcriptase" evidence="1">
    <location>
        <begin position="80"/>
        <end position="346"/>
    </location>
</feature>
<dbReference type="PANTHER" id="PTHR34047:SF8">
    <property type="entry name" value="PROTEIN YKFC"/>
    <property type="match status" value="1"/>
</dbReference>
<accession>A0A9W5QV65</accession>
<dbReference type="Proteomes" id="UP000014009">
    <property type="component" value="Unassembled WGS sequence"/>
</dbReference>
<dbReference type="GO" id="GO:0003676">
    <property type="term" value="F:nucleic acid binding"/>
    <property type="evidence" value="ECO:0007669"/>
    <property type="project" value="InterPro"/>
</dbReference>
<dbReference type="EMBL" id="AHEF01000049">
    <property type="protein sequence ID" value="EOP89218.1"/>
    <property type="molecule type" value="Genomic_DNA"/>
</dbReference>
<dbReference type="PANTHER" id="PTHR34047">
    <property type="entry name" value="NUCLEAR INTRON MATURASE 1, MITOCHONDRIAL-RELATED"/>
    <property type="match status" value="1"/>
</dbReference>
<name>A0A9W5QV65_BACCE</name>
<gene>
    <name evidence="2" type="ORF">IGM_02745</name>
</gene>
<dbReference type="CDD" id="cd01651">
    <property type="entry name" value="RT_G2_intron"/>
    <property type="match status" value="1"/>
</dbReference>
<dbReference type="CDD" id="cd00085">
    <property type="entry name" value="HNHc"/>
    <property type="match status" value="1"/>
</dbReference>
<evidence type="ECO:0000313" key="3">
    <source>
        <dbReference type="Proteomes" id="UP000014009"/>
    </source>
</evidence>
<dbReference type="InterPro" id="IPR002711">
    <property type="entry name" value="HNH"/>
</dbReference>
<evidence type="ECO:0000259" key="1">
    <source>
        <dbReference type="PROSITE" id="PS50878"/>
    </source>
</evidence>
<protein>
    <recommendedName>
        <fullName evidence="1">Reverse transcriptase domain-containing protein</fullName>
    </recommendedName>
</protein>
<organism evidence="2 3">
    <name type="scientific">Bacillus cereus HuB4-4</name>
    <dbReference type="NCBI Taxonomy" id="1053211"/>
    <lineage>
        <taxon>Bacteria</taxon>
        <taxon>Bacillati</taxon>
        <taxon>Bacillota</taxon>
        <taxon>Bacilli</taxon>
        <taxon>Bacillales</taxon>
        <taxon>Bacillaceae</taxon>
        <taxon>Bacillus</taxon>
        <taxon>Bacillus cereus group</taxon>
    </lineage>
</organism>
<dbReference type="GO" id="GO:0008270">
    <property type="term" value="F:zinc ion binding"/>
    <property type="evidence" value="ECO:0007669"/>
    <property type="project" value="InterPro"/>
</dbReference>
<proteinExistence type="predicted"/>
<sequence>MGFKGRTIAGERDLLGFQDKMYQVALEGKPIYNLTEFMKSEPVIDKAIHNIKSNRGSQTAGVDGTTINDYLQMDRKQLINLIQSQIDNYNPSTVRRTYIPKGNTGKLRPLGIPVIVDRIIQEIARMAIEPYCEAKFYPHSYGFRPYRSSEHAIARIVQNINSKAYIAIEGDIKGYFDNINHNKLLAILWEMGIKDKQFLFLIKKMLKSKILDNGNIISSDKGTPQGGIISPLLANVYLNNFDWMVSDLWESHSAVTTYAATRNGKTVEEKNYQFLRKKSVAKHYKTNLVRYADDWIILTETKEYAEKLLTKLRKYMKHQLSLELSEEKTVITDSREEPLHFLGFRIKAEPKRLDGKIVGKVYPDWKKILPKVSEISKDISQLRRTKHLKHRVTKIELINSKIIGLSNYYSIAMSKRTFSKIDHILFKSTYGSFRKLYGKNHTKQIYKCCELTNRAVRHDKYNSKTYAETYQDTIVGITKCAITKIEYARLFNPTWLPYTPSGRDLWHDAHNKRLKLHLEDIWVNYEKLNLYANHNNHKHNFEYFMNRPYAIKRDKAKCSVCKSFVYPESVEVHHKKPKLPLELVNKVSNLTTLCLRCHKYVHNNVQVMELNPSQCKKVNKLRKELTMTV</sequence>
<dbReference type="Pfam" id="PF08388">
    <property type="entry name" value="GIIM"/>
    <property type="match status" value="1"/>
</dbReference>
<dbReference type="InterPro" id="IPR000477">
    <property type="entry name" value="RT_dom"/>
</dbReference>
<dbReference type="SMART" id="SM00507">
    <property type="entry name" value="HNHc"/>
    <property type="match status" value="1"/>
</dbReference>
<dbReference type="InterPro" id="IPR051083">
    <property type="entry name" value="GrpII_Intron_Splice-Mob/Def"/>
</dbReference>
<dbReference type="Pfam" id="PF00078">
    <property type="entry name" value="RVT_1"/>
    <property type="match status" value="1"/>
</dbReference>
<dbReference type="RefSeq" id="WP_016098481.1">
    <property type="nucleotide sequence ID" value="NZ_KB976537.1"/>
</dbReference>
<dbReference type="NCBIfam" id="TIGR04416">
    <property type="entry name" value="group_II_RT_mat"/>
    <property type="match status" value="1"/>
</dbReference>